<evidence type="ECO:0000256" key="1">
    <source>
        <dbReference type="ARBA" id="ARBA00009986"/>
    </source>
</evidence>
<evidence type="ECO:0000256" key="2">
    <source>
        <dbReference type="ARBA" id="ARBA00022857"/>
    </source>
</evidence>
<dbReference type="CDD" id="cd07100">
    <property type="entry name" value="ALDH_SSADH1_GabD1"/>
    <property type="match status" value="1"/>
</dbReference>
<evidence type="ECO:0000256" key="3">
    <source>
        <dbReference type="ARBA" id="ARBA00023002"/>
    </source>
</evidence>
<dbReference type="InterPro" id="IPR016162">
    <property type="entry name" value="Ald_DH_N"/>
</dbReference>
<evidence type="ECO:0000313" key="6">
    <source>
        <dbReference type="EMBL" id="MDF9745211.1"/>
    </source>
</evidence>
<evidence type="ECO:0000256" key="4">
    <source>
        <dbReference type="SAM" id="MobiDB-lite"/>
    </source>
</evidence>
<evidence type="ECO:0000313" key="7">
    <source>
        <dbReference type="Proteomes" id="UP001154061"/>
    </source>
</evidence>
<dbReference type="Gene3D" id="3.40.605.10">
    <property type="entry name" value="Aldehyde Dehydrogenase, Chain A, domain 1"/>
    <property type="match status" value="1"/>
</dbReference>
<organism evidence="6 7">
    <name type="scientific">Natrinema salsiterrestre</name>
    <dbReference type="NCBI Taxonomy" id="2950540"/>
    <lineage>
        <taxon>Archaea</taxon>
        <taxon>Methanobacteriati</taxon>
        <taxon>Methanobacteriota</taxon>
        <taxon>Stenosarchaea group</taxon>
        <taxon>Halobacteria</taxon>
        <taxon>Halobacteriales</taxon>
        <taxon>Natrialbaceae</taxon>
        <taxon>Natrinema</taxon>
    </lineage>
</organism>
<comment type="similarity">
    <text evidence="1">Belongs to the aldehyde dehydrogenase family.</text>
</comment>
<dbReference type="GO" id="GO:0004030">
    <property type="term" value="F:aldehyde dehydrogenase [NAD(P)+] activity"/>
    <property type="evidence" value="ECO:0007669"/>
    <property type="project" value="InterPro"/>
</dbReference>
<dbReference type="InterPro" id="IPR015590">
    <property type="entry name" value="Aldehyde_DH_dom"/>
</dbReference>
<name>A0A9Q4L4L2_9EURY</name>
<dbReference type="InterPro" id="IPR016163">
    <property type="entry name" value="Ald_DH_C"/>
</dbReference>
<dbReference type="SUPFAM" id="SSF53720">
    <property type="entry name" value="ALDH-like"/>
    <property type="match status" value="1"/>
</dbReference>
<keyword evidence="3" id="KW-0560">Oxidoreductase</keyword>
<dbReference type="InterPro" id="IPR016161">
    <property type="entry name" value="Ald_DH/histidinol_DH"/>
</dbReference>
<sequence>MSIESTNPATGDVVDSFEETSDEERDDHLERATETFEEWSETPIETRQRLLARAADVLRESEDEYAELMTEEMGKPIGQAHAEVEKCAWVCDYYAETAAEHLQDEVVASDERARTVVAHQPIGPVLAIMPWNFPFWQVFRFAAPNLAAGNVGLLKHASNVPGCARAIEDVFERAGFPEGAFTSLLISSGEIDAVIEDDRVRAVTLTGSDGAGRAVAESAGSQLKKTVLELGGSDPFVVLEDAPMEETVETAVQARLINNGQSCIAAKRFIVVDDVYDEFVDRFVDEMDAQTVGDPMDDETDIGPQAREDLMADLHEQVEETIEQGGELELGGEPMDRDGAFYPPTVITDVPENAPADQEELFGPVATVFRVPDEDAAIEKANDTRFGLGASVWTEDLERGERVAREFESGLAFVNELVKSDPRLPFGGVKDSGYGRELSRQGIREFVNTKTIWVQRDAGDEPDMVE</sequence>
<comment type="caution">
    <text evidence="6">The sequence shown here is derived from an EMBL/GenBank/DDBJ whole genome shotgun (WGS) entry which is preliminary data.</text>
</comment>
<accession>A0A9Q4L4L2</accession>
<evidence type="ECO:0000259" key="5">
    <source>
        <dbReference type="Pfam" id="PF00171"/>
    </source>
</evidence>
<dbReference type="Proteomes" id="UP001154061">
    <property type="component" value="Unassembled WGS sequence"/>
</dbReference>
<feature type="region of interest" description="Disordered" evidence="4">
    <location>
        <begin position="1"/>
        <end position="36"/>
    </location>
</feature>
<keyword evidence="2" id="KW-0521">NADP</keyword>
<dbReference type="InterPro" id="IPR016160">
    <property type="entry name" value="Ald_DH_CS_CYS"/>
</dbReference>
<dbReference type="InterPro" id="IPR047110">
    <property type="entry name" value="GABD/Sad-like"/>
</dbReference>
<dbReference type="FunFam" id="3.40.605.10:FF:000012">
    <property type="entry name" value="NAD-dependent succinate-semialdehyde dehydrogenase"/>
    <property type="match status" value="1"/>
</dbReference>
<protein>
    <submittedName>
        <fullName evidence="6">NAD-dependent succinate-semialdehyde dehydrogenase</fullName>
    </submittedName>
</protein>
<dbReference type="AlphaFoldDB" id="A0A9Q4L4L2"/>
<proteinExistence type="inferred from homology"/>
<dbReference type="PANTHER" id="PTHR43217:SF1">
    <property type="entry name" value="SUCCINATE SEMIALDEHYDE DEHYDROGENASE [NAD(P)+] SAD"/>
    <property type="match status" value="1"/>
</dbReference>
<gene>
    <name evidence="6" type="ORF">NDI89_06385</name>
</gene>
<dbReference type="PANTHER" id="PTHR43217">
    <property type="entry name" value="SUCCINATE SEMIALDEHYDE DEHYDROGENASE [NAD(P)+] SAD"/>
    <property type="match status" value="1"/>
</dbReference>
<dbReference type="Pfam" id="PF00171">
    <property type="entry name" value="Aldedh"/>
    <property type="match status" value="1"/>
</dbReference>
<dbReference type="EMBL" id="JAMQOT010000002">
    <property type="protein sequence ID" value="MDF9745211.1"/>
    <property type="molecule type" value="Genomic_DNA"/>
</dbReference>
<dbReference type="PROSITE" id="PS00070">
    <property type="entry name" value="ALDEHYDE_DEHYDR_CYS"/>
    <property type="match status" value="1"/>
</dbReference>
<dbReference type="RefSeq" id="WP_277520685.1">
    <property type="nucleotide sequence ID" value="NZ_JAMQOT010000002.1"/>
</dbReference>
<feature type="domain" description="Aldehyde dehydrogenase" evidence="5">
    <location>
        <begin position="3"/>
        <end position="452"/>
    </location>
</feature>
<dbReference type="Gene3D" id="3.40.309.10">
    <property type="entry name" value="Aldehyde Dehydrogenase, Chain A, domain 2"/>
    <property type="match status" value="1"/>
</dbReference>
<dbReference type="FunFam" id="3.40.309.10:FF:000010">
    <property type="entry name" value="Gamma-aminobutyraldehyde dehydrogenase"/>
    <property type="match status" value="1"/>
</dbReference>
<feature type="compositionally biased region" description="Acidic residues" evidence="4">
    <location>
        <begin position="15"/>
        <end position="25"/>
    </location>
</feature>
<keyword evidence="7" id="KW-1185">Reference proteome</keyword>
<dbReference type="InterPro" id="IPR044148">
    <property type="entry name" value="ALDH_GabD1-like"/>
</dbReference>
<dbReference type="GO" id="GO:0004777">
    <property type="term" value="F:succinate-semialdehyde dehydrogenase (NAD+) activity"/>
    <property type="evidence" value="ECO:0007669"/>
    <property type="project" value="TreeGrafter"/>
</dbReference>
<reference evidence="6" key="1">
    <citation type="submission" date="2022-06" db="EMBL/GenBank/DDBJ databases">
        <title>Natrinema sp. a new haloarchaeum isolate from saline soil.</title>
        <authorList>
            <person name="Strakova D."/>
            <person name="Galisteo C."/>
            <person name="Sanchez-Porro C."/>
            <person name="Ventosa A."/>
        </authorList>
    </citation>
    <scope>NUCLEOTIDE SEQUENCE</scope>
    <source>
        <strain evidence="6">S1CR25-10</strain>
    </source>
</reference>